<gene>
    <name evidence="2" type="ORF">IAC59_04280</name>
</gene>
<evidence type="ECO:0000313" key="3">
    <source>
        <dbReference type="Proteomes" id="UP000824123"/>
    </source>
</evidence>
<evidence type="ECO:0000259" key="1">
    <source>
        <dbReference type="Pfam" id="PF16472"/>
    </source>
</evidence>
<proteinExistence type="predicted"/>
<dbReference type="EMBL" id="DVNK01000030">
    <property type="protein sequence ID" value="HIU46455.1"/>
    <property type="molecule type" value="Genomic_DNA"/>
</dbReference>
<accession>A0A9D1LR62</accession>
<dbReference type="AlphaFoldDB" id="A0A9D1LR62"/>
<protein>
    <submittedName>
        <fullName evidence="2">DUF5050 domain-containing protein</fullName>
    </submittedName>
</protein>
<reference evidence="2" key="1">
    <citation type="submission" date="2020-10" db="EMBL/GenBank/DDBJ databases">
        <authorList>
            <person name="Gilroy R."/>
        </authorList>
    </citation>
    <scope>NUCLEOTIDE SEQUENCE</scope>
    <source>
        <strain evidence="2">ChiSxjej2B14-8506</strain>
    </source>
</reference>
<dbReference type="InterPro" id="IPR032485">
    <property type="entry name" value="LRP1-like_beta_prop"/>
</dbReference>
<reference evidence="2" key="2">
    <citation type="journal article" date="2021" name="PeerJ">
        <title>Extensive microbial diversity within the chicken gut microbiome revealed by metagenomics and culture.</title>
        <authorList>
            <person name="Gilroy R."/>
            <person name="Ravi A."/>
            <person name="Getino M."/>
            <person name="Pursley I."/>
            <person name="Horton D.L."/>
            <person name="Alikhan N.F."/>
            <person name="Baker D."/>
            <person name="Gharbi K."/>
            <person name="Hall N."/>
            <person name="Watson M."/>
            <person name="Adriaenssens E.M."/>
            <person name="Foster-Nyarko E."/>
            <person name="Jarju S."/>
            <person name="Secka A."/>
            <person name="Antonio M."/>
            <person name="Oren A."/>
            <person name="Chaudhuri R.R."/>
            <person name="La Ragione R."/>
            <person name="Hildebrand F."/>
            <person name="Pallen M.J."/>
        </authorList>
    </citation>
    <scope>NUCLEOTIDE SEQUENCE</scope>
    <source>
        <strain evidence="2">ChiSxjej2B14-8506</strain>
    </source>
</reference>
<feature type="domain" description="Prolow-density lipoprotein receptor-related protein 1-like beta-propeller" evidence="1">
    <location>
        <begin position="149"/>
        <end position="334"/>
    </location>
</feature>
<evidence type="ECO:0000313" key="2">
    <source>
        <dbReference type="EMBL" id="HIU46455.1"/>
    </source>
</evidence>
<dbReference type="Pfam" id="PF16472">
    <property type="entry name" value="DUF5050"/>
    <property type="match status" value="1"/>
</dbReference>
<comment type="caution">
    <text evidence="2">The sequence shown here is derived from an EMBL/GenBank/DDBJ whole genome shotgun (WGS) entry which is preliminary data.</text>
</comment>
<sequence>MLLALMCLGGMALADDADVPVSDAAASEAVEAEAESELTAQTLAGKWQLIEYSVGDEYYTDADLAERGELIELNADGGATCTRYGESVQGEWSIENGTVALSVDGDESRLDYDGMSLVLSDGSVNARYIRDTSALYALEYDGAQAQAMCNLLNGGLFVRDGETLYGLSWDESGAAMLAARTLTGDQSVVSEARALDEQCMAQYLNMDGGKLYYVRVGLDGRNGIYALELDGGEPEQLIEGEFGGLQLSNGRLYYLNAEHKLYSCALDGSDAREVMGFDAYYAYMLDDDWLLYQSDEDEETLHAYRLSDGYDLSLTDERSYLPVLHGGYIYYFGKSLEAEGADLEDTRLCRLELATLDVERTAAYCGAYLAVNSDTFFTANGYKLTDLDAWWTLQNADTAQVSTAPVYADDEYLVSLEYEDGVASRIEVERLEDRAAASVN</sequence>
<name>A0A9D1LR62_9FIRM</name>
<dbReference type="SUPFAM" id="SSF69304">
    <property type="entry name" value="Tricorn protease N-terminal domain"/>
    <property type="match status" value="1"/>
</dbReference>
<dbReference type="Proteomes" id="UP000824123">
    <property type="component" value="Unassembled WGS sequence"/>
</dbReference>
<organism evidence="2 3">
    <name type="scientific">Candidatus Fimadaptatus faecigallinarum</name>
    <dbReference type="NCBI Taxonomy" id="2840814"/>
    <lineage>
        <taxon>Bacteria</taxon>
        <taxon>Bacillati</taxon>
        <taxon>Bacillota</taxon>
        <taxon>Clostridia</taxon>
        <taxon>Eubacteriales</taxon>
        <taxon>Candidatus Fimadaptatus</taxon>
    </lineage>
</organism>